<dbReference type="Gene3D" id="3.40.50.300">
    <property type="entry name" value="P-loop containing nucleotide triphosphate hydrolases"/>
    <property type="match status" value="2"/>
</dbReference>
<dbReference type="SUPFAM" id="SSF52540">
    <property type="entry name" value="P-loop containing nucleoside triphosphate hydrolases"/>
    <property type="match status" value="1"/>
</dbReference>
<dbReference type="InterPro" id="IPR022503">
    <property type="entry name" value="Conj_coupling_TraG/TraD_PFGI-1"/>
</dbReference>
<dbReference type="InterPro" id="IPR027417">
    <property type="entry name" value="P-loop_NTPase"/>
</dbReference>
<feature type="domain" description="TraD/TraG TraM recognition site" evidence="3">
    <location>
        <begin position="534"/>
        <end position="660"/>
    </location>
</feature>
<accession>A0A4P6WXH5</accession>
<dbReference type="RefSeq" id="WP_133156643.1">
    <property type="nucleotide sequence ID" value="NZ_CP037867.1"/>
</dbReference>
<proteinExistence type="predicted"/>
<protein>
    <submittedName>
        <fullName evidence="4">TraM recognition site of TraD and TraG</fullName>
    </submittedName>
</protein>
<evidence type="ECO:0000313" key="5">
    <source>
        <dbReference type="Proteomes" id="UP000293912"/>
    </source>
</evidence>
<keyword evidence="2" id="KW-0812">Transmembrane</keyword>
<dbReference type="Pfam" id="PF12696">
    <property type="entry name" value="TraG-D_C"/>
    <property type="match status" value="1"/>
</dbReference>
<dbReference type="Proteomes" id="UP000293912">
    <property type="component" value="Chromosome"/>
</dbReference>
<reference evidence="4 5" key="1">
    <citation type="submission" date="2019-03" db="EMBL/GenBank/DDBJ databases">
        <authorList>
            <person name="Sebastian G."/>
            <person name="Baumann P."/>
            <person name="Ruckert C."/>
            <person name="Kalinowski J."/>
            <person name="Nebel B."/>
            <person name="Takors R."/>
            <person name="Blombach B."/>
        </authorList>
    </citation>
    <scope>NUCLEOTIDE SEQUENCE [LARGE SCALE GENOMIC DNA]</scope>
    <source>
        <strain evidence="4 5">DSM 1084</strain>
    </source>
</reference>
<keyword evidence="5" id="KW-1185">Reference proteome</keyword>
<evidence type="ECO:0000256" key="1">
    <source>
        <dbReference type="SAM" id="MobiDB-lite"/>
    </source>
</evidence>
<dbReference type="NCBIfam" id="TIGR03754">
    <property type="entry name" value="conj_TOL_TraD"/>
    <property type="match status" value="1"/>
</dbReference>
<dbReference type="InterPro" id="IPR032689">
    <property type="entry name" value="TraG-D_C"/>
</dbReference>
<dbReference type="NCBIfam" id="TIGR03743">
    <property type="entry name" value="SXT_TraD"/>
    <property type="match status" value="1"/>
</dbReference>
<gene>
    <name evidence="4" type="ORF">HPF_11325</name>
</gene>
<dbReference type="InterPro" id="IPR022458">
    <property type="entry name" value="Conjugative_coupling_TraG/TraD"/>
</dbReference>
<evidence type="ECO:0000313" key="4">
    <source>
        <dbReference type="EMBL" id="QBM28280.1"/>
    </source>
</evidence>
<evidence type="ECO:0000256" key="2">
    <source>
        <dbReference type="SAM" id="Phobius"/>
    </source>
</evidence>
<name>A0A4P6WXH5_HYDPS</name>
<dbReference type="EMBL" id="CP037867">
    <property type="protein sequence ID" value="QBM28280.1"/>
    <property type="molecule type" value="Genomic_DNA"/>
</dbReference>
<organism evidence="4 5">
    <name type="scientific">Hydrogenophaga pseudoflava</name>
    <name type="common">Pseudomonas carboxydoflava</name>
    <dbReference type="NCBI Taxonomy" id="47421"/>
    <lineage>
        <taxon>Bacteria</taxon>
        <taxon>Pseudomonadati</taxon>
        <taxon>Pseudomonadota</taxon>
        <taxon>Betaproteobacteria</taxon>
        <taxon>Burkholderiales</taxon>
        <taxon>Comamonadaceae</taxon>
        <taxon>Hydrogenophaga</taxon>
    </lineage>
</organism>
<keyword evidence="2" id="KW-0472">Membrane</keyword>
<feature type="compositionally biased region" description="Acidic residues" evidence="1">
    <location>
        <begin position="740"/>
        <end position="750"/>
    </location>
</feature>
<evidence type="ECO:0000259" key="3">
    <source>
        <dbReference type="Pfam" id="PF12696"/>
    </source>
</evidence>
<dbReference type="AlphaFoldDB" id="A0A4P6WXH5"/>
<sequence length="774" mass="85236">MKPDDALEALLRPPVELWSTMTVWGVALVAIVAPWALMMPPWMGWVLAAIAGYFGWVRCKQALHILKYQHGMKYYPVTRMAPHEIPVEPGQFYLGHGFEWSQQHTQRKHEASRPDAERFVKPQAREKALRQLGTRLSAWSQEAAVAATSDQAPPSKFISIRMGVAGLTAQMVQWDHWLNPLKAYDDLGGSPLLHGVGALEERPITMRQASRTGHMIVLGTTRVGKSRLLEVLATQDIHAGHVVIVIDPKGDADLMMRLYAEAHRAGRGNQFYLFHLGYPDISARYNGIGNFSRITEVAARATNALPSSGNSAAFKEFSWRFTNLVAQAQVALGRVPTYESLLADVTGIDPLFMDYAHMVFRQKAAEGQYTDYQDRLGHLEGLIEKKKYPVSRALSDRDPPLVAMISLIKELRVPDKVLTGLAAAVSYERSFYEKIIASLGPFLEKLTSGAVGKLISPDYFDPHDKRPIFDWMSVIRQGGIVYCGLDALTDSVVSSAVGNSMLADLVSVGGKLYKTGLDPHHPTGKIVLPTICCHFDEVNEIAGPEFVPMVNKLGGSGFRITAYTQSMFDIEAKVGDKAKAGQILDNFNHLVMLRVRSVNTANLLAEQVPQVDVVHITPSTGVSDSAADGSGVDFTSRNVDIVTSTKVPMIQPADILSLPQGQAFALLEGNRRFKLRIPLPRKDADPFVPESIRQVALDMKARYRTSEQWARETDWLGNQPIGLAGGGVIDTALALRDQIQDEQEDSDGDDSLATRTEPREMDFNSSANATGVLE</sequence>
<dbReference type="CDD" id="cd01127">
    <property type="entry name" value="TrwB_TraG_TraD_VirD4"/>
    <property type="match status" value="1"/>
</dbReference>
<feature type="compositionally biased region" description="Polar residues" evidence="1">
    <location>
        <begin position="763"/>
        <end position="774"/>
    </location>
</feature>
<feature type="transmembrane region" description="Helical" evidence="2">
    <location>
        <begin position="42"/>
        <end position="59"/>
    </location>
</feature>
<feature type="transmembrane region" description="Helical" evidence="2">
    <location>
        <begin position="17"/>
        <end position="36"/>
    </location>
</feature>
<dbReference type="KEGG" id="hpse:HPF_11325"/>
<feature type="region of interest" description="Disordered" evidence="1">
    <location>
        <begin position="740"/>
        <end position="774"/>
    </location>
</feature>
<keyword evidence="2" id="KW-1133">Transmembrane helix</keyword>